<evidence type="ECO:0008006" key="5">
    <source>
        <dbReference type="Google" id="ProtNLM"/>
    </source>
</evidence>
<feature type="compositionally biased region" description="Basic and acidic residues" evidence="2">
    <location>
        <begin position="762"/>
        <end position="780"/>
    </location>
</feature>
<dbReference type="OrthoDB" id="291792at2759"/>
<feature type="compositionally biased region" description="Low complexity" evidence="2">
    <location>
        <begin position="27"/>
        <end position="50"/>
    </location>
</feature>
<dbReference type="eggNOG" id="KOG1398">
    <property type="taxonomic scope" value="Eukaryota"/>
</dbReference>
<dbReference type="AlphaFoldDB" id="U4L0W0"/>
<feature type="region of interest" description="Disordered" evidence="2">
    <location>
        <begin position="677"/>
        <end position="964"/>
    </location>
</feature>
<evidence type="ECO:0000256" key="1">
    <source>
        <dbReference type="SAM" id="Coils"/>
    </source>
</evidence>
<accession>U4L0W0</accession>
<keyword evidence="4" id="KW-1185">Reference proteome</keyword>
<evidence type="ECO:0000313" key="4">
    <source>
        <dbReference type="Proteomes" id="UP000018144"/>
    </source>
</evidence>
<feature type="compositionally biased region" description="Basic and acidic residues" evidence="2">
    <location>
        <begin position="940"/>
        <end position="964"/>
    </location>
</feature>
<organism evidence="3 4">
    <name type="scientific">Pyronema omphalodes (strain CBS 100304)</name>
    <name type="common">Pyronema confluens</name>
    <dbReference type="NCBI Taxonomy" id="1076935"/>
    <lineage>
        <taxon>Eukaryota</taxon>
        <taxon>Fungi</taxon>
        <taxon>Dikarya</taxon>
        <taxon>Ascomycota</taxon>
        <taxon>Pezizomycotina</taxon>
        <taxon>Pezizomycetes</taxon>
        <taxon>Pezizales</taxon>
        <taxon>Pyronemataceae</taxon>
        <taxon>Pyronema</taxon>
    </lineage>
</organism>
<proteinExistence type="predicted"/>
<evidence type="ECO:0000256" key="2">
    <source>
        <dbReference type="SAM" id="MobiDB-lite"/>
    </source>
</evidence>
<feature type="region of interest" description="Disordered" evidence="2">
    <location>
        <begin position="1"/>
        <end position="54"/>
    </location>
</feature>
<dbReference type="Proteomes" id="UP000018144">
    <property type="component" value="Unassembled WGS sequence"/>
</dbReference>
<dbReference type="PANTHER" id="PTHR12459:SF19">
    <property type="entry name" value="TRANSMEMBRANE PROTEIN 135 N-TERMINAL DOMAIN-CONTAINING PROTEIN"/>
    <property type="match status" value="1"/>
</dbReference>
<keyword evidence="1" id="KW-0175">Coiled coil</keyword>
<protein>
    <recommendedName>
        <fullName evidence="5">Transmembrane protein 135 N-terminal domain-containing protein</fullName>
    </recommendedName>
</protein>
<feature type="compositionally biased region" description="Polar residues" evidence="2">
    <location>
        <begin position="1"/>
        <end position="10"/>
    </location>
</feature>
<gene>
    <name evidence="3" type="ORF">PCON_07467</name>
</gene>
<sequence length="964" mass="105895">MSTPVPSTTKPIIDSSDSERTPKLQRRSSASSIGSARSTRSNRSRSSTGSQRRRHIVVSNNRRILILALRYIISQKEYATLRKKVLLKGPLSISTNTPTRAEFDAVVRAATWDDFVPASMRAGLRVFLVCQGVGNGWEFMRERMRSRKEGTRPPTLRSALWNHSNFLSSLSLSTLIVAHRLLYRFFYQLRSNLQLLEALQFRTKYPNASKLFLSPKSPSLAASLAGFALLLHPATDRRVSIAVYALIKALEFLYNQYEDAGYFINRPWWFGSHLLFPLTSGQLFYSFIFSPPSLPSSYTSLLTSLSEDYLSPLPPSLPPSAPWPSPTTILSALPTIASLRFPPFSSPILIPTSTLPPSLSTISPLISPAHPSIKSLQCALLHPRDPSCLRSYISHLATSLPRIGKLIAVIYTIAWIPRYRKFLTSPGSSALKIAGSTALSSAFLTGTIGSLWGACCLLQSLLPRSAIPKGRFWLAGFLAGLWAFVDKEGNRANFLYAARIGLLSFWKMLKREAGVKGLKNGDVILFVLALGVVDCVYDSTPEAVSGGAARRVLASLRGRGLRDYVFERRRKERERAEKEAAEMEESEESVEAVEAVVAAEKKMKVLERQGVMTAATTVDFGRTVDFSRSAPVTREMVSPGGKLSPTQRRASLHVAPEVAAAIEAEVMAEIMRVQKVKEQTDEKKAEEKAERSESESIQTAPESPVMVSPPPEAEVEKPVSVKSRPVSIVESASITEQIAESVTESTTVTESAQIPEAEPVVEEEKVEEKIEEEKPAENKPVESTPVIESATVPDAEKATDMENVDEQAEEEIEDEEAVEEDEEEEEPTELVEPVSPTTSSKSTRSSLESVREEPEEEDDELEAAVLNQAENVEAEAVVEAATEKEEKEEIVEEKDASVIEKAEEKSEEKKEADEKAEAEPATAEVIEATVSGTAAPASVEKAEAKPEVKMGEEVKAEAEAETKA</sequence>
<feature type="compositionally biased region" description="Low complexity" evidence="2">
    <location>
        <begin position="830"/>
        <end position="848"/>
    </location>
</feature>
<feature type="compositionally biased region" description="Low complexity" evidence="2">
    <location>
        <begin position="863"/>
        <end position="880"/>
    </location>
</feature>
<dbReference type="PANTHER" id="PTHR12459">
    <property type="entry name" value="TRANSMEMBRANE PROTEIN 135-RELATED"/>
    <property type="match status" value="1"/>
</dbReference>
<evidence type="ECO:0000313" key="3">
    <source>
        <dbReference type="EMBL" id="CCX07878.1"/>
    </source>
</evidence>
<dbReference type="InterPro" id="IPR026749">
    <property type="entry name" value="Tmem135"/>
</dbReference>
<dbReference type="EMBL" id="HF935378">
    <property type="protein sequence ID" value="CCX07878.1"/>
    <property type="molecule type" value="Genomic_DNA"/>
</dbReference>
<name>U4L0W0_PYROM</name>
<feature type="compositionally biased region" description="Acidic residues" evidence="2">
    <location>
        <begin position="853"/>
        <end position="862"/>
    </location>
</feature>
<feature type="compositionally biased region" description="Basic and acidic residues" evidence="2">
    <location>
        <begin position="881"/>
        <end position="918"/>
    </location>
</feature>
<feature type="compositionally biased region" description="Basic and acidic residues" evidence="2">
    <location>
        <begin position="677"/>
        <end position="694"/>
    </location>
</feature>
<feature type="compositionally biased region" description="Acidic residues" evidence="2">
    <location>
        <begin position="802"/>
        <end position="829"/>
    </location>
</feature>
<feature type="coiled-coil region" evidence="1">
    <location>
        <begin position="564"/>
        <end position="609"/>
    </location>
</feature>
<reference evidence="3 4" key="1">
    <citation type="journal article" date="2013" name="PLoS Genet.">
        <title>The genome and development-dependent transcriptomes of Pyronema confluens: a window into fungal evolution.</title>
        <authorList>
            <person name="Traeger S."/>
            <person name="Altegoer F."/>
            <person name="Freitag M."/>
            <person name="Gabaldon T."/>
            <person name="Kempken F."/>
            <person name="Kumar A."/>
            <person name="Marcet-Houben M."/>
            <person name="Poggeler S."/>
            <person name="Stajich J.E."/>
            <person name="Nowrousian M."/>
        </authorList>
    </citation>
    <scope>NUCLEOTIDE SEQUENCE [LARGE SCALE GENOMIC DNA]</scope>
    <source>
        <strain evidence="4">CBS 100304</strain>
        <tissue evidence="3">Vegetative mycelium</tissue>
    </source>
</reference>
<feature type="compositionally biased region" description="Low complexity" evidence="2">
    <location>
        <begin position="740"/>
        <end position="758"/>
    </location>
</feature>